<accession>A0A0N1JW53</accession>
<sequence length="81" mass="8778">MKTERWSPADRCVAGVEVGGALEEDVVVDGRPLREGPSLGRDLFAVVHEVDLGQAQLFAGGARQLGAAGGDRRCRCHRRRH</sequence>
<evidence type="ECO:0000313" key="2">
    <source>
        <dbReference type="Proteomes" id="UP000037982"/>
    </source>
</evidence>
<evidence type="ECO:0000313" key="1">
    <source>
        <dbReference type="EMBL" id="KPC59467.1"/>
    </source>
</evidence>
<dbReference type="PATRIC" id="fig|66876.3.peg.7623"/>
<gene>
    <name evidence="1" type="ORF">ADL29_34610</name>
</gene>
<name>A0A0N1JW53_9ACTN</name>
<dbReference type="EMBL" id="LGKG01000182">
    <property type="protein sequence ID" value="KPC59467.1"/>
    <property type="molecule type" value="Genomic_DNA"/>
</dbReference>
<proteinExistence type="predicted"/>
<comment type="caution">
    <text evidence="1">The sequence shown here is derived from an EMBL/GenBank/DDBJ whole genome shotgun (WGS) entry which is preliminary data.</text>
</comment>
<dbReference type="AlphaFoldDB" id="A0A0N1JW53"/>
<protein>
    <submittedName>
        <fullName evidence="1">Uncharacterized protein</fullName>
    </submittedName>
</protein>
<keyword evidence="2" id="KW-1185">Reference proteome</keyword>
<dbReference type="Proteomes" id="UP000037982">
    <property type="component" value="Unassembled WGS sequence"/>
</dbReference>
<organism evidence="1 2">
    <name type="scientific">Streptomyces chattanoogensis</name>
    <dbReference type="NCBI Taxonomy" id="66876"/>
    <lineage>
        <taxon>Bacteria</taxon>
        <taxon>Bacillati</taxon>
        <taxon>Actinomycetota</taxon>
        <taxon>Actinomycetes</taxon>
        <taxon>Kitasatosporales</taxon>
        <taxon>Streptomycetaceae</taxon>
        <taxon>Streptomyces</taxon>
    </lineage>
</organism>
<reference evidence="2" key="1">
    <citation type="submission" date="2015-07" db="EMBL/GenBank/DDBJ databases">
        <authorList>
            <person name="Ju K.-S."/>
            <person name="Doroghazi J.R."/>
            <person name="Metcalf W.W."/>
        </authorList>
    </citation>
    <scope>NUCLEOTIDE SEQUENCE [LARGE SCALE GENOMIC DNA]</scope>
    <source>
        <strain evidence="2">NRRL ISP-5002</strain>
    </source>
</reference>